<evidence type="ECO:0000313" key="10">
    <source>
        <dbReference type="EMBL" id="EFA09063.1"/>
    </source>
</evidence>
<dbReference type="OrthoDB" id="6506757at2759"/>
<reference evidence="10 11" key="2">
    <citation type="journal article" date="2010" name="Nucleic Acids Res.">
        <title>BeetleBase in 2010: revisions to provide comprehensive genomic information for Tribolium castaneum.</title>
        <authorList>
            <person name="Kim H.S."/>
            <person name="Murphy T."/>
            <person name="Xia J."/>
            <person name="Caragea D."/>
            <person name="Park Y."/>
            <person name="Beeman R.W."/>
            <person name="Lorenzen M.D."/>
            <person name="Butcher S."/>
            <person name="Manak J.R."/>
            <person name="Brown S.J."/>
        </authorList>
    </citation>
    <scope>GENOME REANNOTATION</scope>
    <source>
        <strain evidence="10 11">Georgia GA2</strain>
    </source>
</reference>
<keyword evidence="7" id="KW-0325">Glycoprotein</keyword>
<evidence type="ECO:0000256" key="6">
    <source>
        <dbReference type="ARBA" id="ARBA00023170"/>
    </source>
</evidence>
<organism evidence="10 11">
    <name type="scientific">Tribolium castaneum</name>
    <name type="common">Red flour beetle</name>
    <dbReference type="NCBI Taxonomy" id="7070"/>
    <lineage>
        <taxon>Eukaryota</taxon>
        <taxon>Metazoa</taxon>
        <taxon>Ecdysozoa</taxon>
        <taxon>Arthropoda</taxon>
        <taxon>Hexapoda</taxon>
        <taxon>Insecta</taxon>
        <taxon>Pterygota</taxon>
        <taxon>Neoptera</taxon>
        <taxon>Endopterygota</taxon>
        <taxon>Coleoptera</taxon>
        <taxon>Polyphaga</taxon>
        <taxon>Cucujiformia</taxon>
        <taxon>Tenebrionidae</taxon>
        <taxon>Tenebrionidae incertae sedis</taxon>
        <taxon>Tribolium</taxon>
    </lineage>
</organism>
<comment type="subcellular location">
    <subcellularLocation>
        <location evidence="1">Cell membrane</location>
        <topology evidence="1">Multi-pass membrane protein</topology>
    </subcellularLocation>
</comment>
<keyword evidence="3 8" id="KW-0812">Transmembrane</keyword>
<evidence type="ECO:0000256" key="3">
    <source>
        <dbReference type="ARBA" id="ARBA00022692"/>
    </source>
</evidence>
<dbReference type="PANTHER" id="PTHR42643">
    <property type="entry name" value="IONOTROPIC RECEPTOR 20A-RELATED"/>
    <property type="match status" value="1"/>
</dbReference>
<dbReference type="PhylomeDB" id="D6WUT3"/>
<reference evidence="10 11" key="1">
    <citation type="journal article" date="2008" name="Nature">
        <title>The genome of the model beetle and pest Tribolium castaneum.</title>
        <authorList>
            <consortium name="Tribolium Genome Sequencing Consortium"/>
            <person name="Richards S."/>
            <person name="Gibbs R.A."/>
            <person name="Weinstock G.M."/>
            <person name="Brown S.J."/>
            <person name="Denell R."/>
            <person name="Beeman R.W."/>
            <person name="Gibbs R."/>
            <person name="Beeman R.W."/>
            <person name="Brown S.J."/>
            <person name="Bucher G."/>
            <person name="Friedrich M."/>
            <person name="Grimmelikhuijzen C.J."/>
            <person name="Klingler M."/>
            <person name="Lorenzen M."/>
            <person name="Richards S."/>
            <person name="Roth S."/>
            <person name="Schroder R."/>
            <person name="Tautz D."/>
            <person name="Zdobnov E.M."/>
            <person name="Muzny D."/>
            <person name="Gibbs R.A."/>
            <person name="Weinstock G.M."/>
            <person name="Attaway T."/>
            <person name="Bell S."/>
            <person name="Buhay C.J."/>
            <person name="Chandrabose M.N."/>
            <person name="Chavez D."/>
            <person name="Clerk-Blankenburg K.P."/>
            <person name="Cree A."/>
            <person name="Dao M."/>
            <person name="Davis C."/>
            <person name="Chacko J."/>
            <person name="Dinh H."/>
            <person name="Dugan-Rocha S."/>
            <person name="Fowler G."/>
            <person name="Garner T.T."/>
            <person name="Garnes J."/>
            <person name="Gnirke A."/>
            <person name="Hawes A."/>
            <person name="Hernandez J."/>
            <person name="Hines S."/>
            <person name="Holder M."/>
            <person name="Hume J."/>
            <person name="Jhangiani S.N."/>
            <person name="Joshi V."/>
            <person name="Khan Z.M."/>
            <person name="Jackson L."/>
            <person name="Kovar C."/>
            <person name="Kowis A."/>
            <person name="Lee S."/>
            <person name="Lewis L.R."/>
            <person name="Margolis J."/>
            <person name="Morgan M."/>
            <person name="Nazareth L.V."/>
            <person name="Nguyen N."/>
            <person name="Okwuonu G."/>
            <person name="Parker D."/>
            <person name="Richards S."/>
            <person name="Ruiz S.J."/>
            <person name="Santibanez J."/>
            <person name="Savard J."/>
            <person name="Scherer S.E."/>
            <person name="Schneider B."/>
            <person name="Sodergren E."/>
            <person name="Tautz D."/>
            <person name="Vattahil S."/>
            <person name="Villasana D."/>
            <person name="White C.S."/>
            <person name="Wright R."/>
            <person name="Park Y."/>
            <person name="Beeman R.W."/>
            <person name="Lord J."/>
            <person name="Oppert B."/>
            <person name="Lorenzen M."/>
            <person name="Brown S."/>
            <person name="Wang L."/>
            <person name="Savard J."/>
            <person name="Tautz D."/>
            <person name="Richards S."/>
            <person name="Weinstock G."/>
            <person name="Gibbs R.A."/>
            <person name="Liu Y."/>
            <person name="Worley K."/>
            <person name="Weinstock G."/>
            <person name="Elsik C.G."/>
            <person name="Reese J.T."/>
            <person name="Elhaik E."/>
            <person name="Landan G."/>
            <person name="Graur D."/>
            <person name="Arensburger P."/>
            <person name="Atkinson P."/>
            <person name="Beeman R.W."/>
            <person name="Beidler J."/>
            <person name="Brown S.J."/>
            <person name="Demuth J.P."/>
            <person name="Drury D.W."/>
            <person name="Du Y.Z."/>
            <person name="Fujiwara H."/>
            <person name="Lorenzen M."/>
            <person name="Maselli V."/>
            <person name="Osanai M."/>
            <person name="Park Y."/>
            <person name="Robertson H.M."/>
            <person name="Tu Z."/>
            <person name="Wang J.J."/>
            <person name="Wang S."/>
            <person name="Richards S."/>
            <person name="Song H."/>
            <person name="Zhang L."/>
            <person name="Sodergren E."/>
            <person name="Werner D."/>
            <person name="Stanke M."/>
            <person name="Morgenstern B."/>
            <person name="Solovyev V."/>
            <person name="Kosarev P."/>
            <person name="Brown G."/>
            <person name="Chen H.C."/>
            <person name="Ermolaeva O."/>
            <person name="Hlavina W."/>
            <person name="Kapustin Y."/>
            <person name="Kiryutin B."/>
            <person name="Kitts P."/>
            <person name="Maglott D."/>
            <person name="Pruitt K."/>
            <person name="Sapojnikov V."/>
            <person name="Souvorov A."/>
            <person name="Mackey A.J."/>
            <person name="Waterhouse R.M."/>
            <person name="Wyder S."/>
            <person name="Zdobnov E.M."/>
            <person name="Zdobnov E.M."/>
            <person name="Wyder S."/>
            <person name="Kriventseva E.V."/>
            <person name="Kadowaki T."/>
            <person name="Bork P."/>
            <person name="Aranda M."/>
            <person name="Bao R."/>
            <person name="Beermann A."/>
            <person name="Berns N."/>
            <person name="Bolognesi R."/>
            <person name="Bonneton F."/>
            <person name="Bopp D."/>
            <person name="Brown S.J."/>
            <person name="Bucher G."/>
            <person name="Butts T."/>
            <person name="Chaumot A."/>
            <person name="Denell R.E."/>
            <person name="Ferrier D.E."/>
            <person name="Friedrich M."/>
            <person name="Gordon C.M."/>
            <person name="Jindra M."/>
            <person name="Klingler M."/>
            <person name="Lan Q."/>
            <person name="Lattorff H.M."/>
            <person name="Laudet V."/>
            <person name="von Levetsow C."/>
            <person name="Liu Z."/>
            <person name="Lutz R."/>
            <person name="Lynch J.A."/>
            <person name="da Fonseca R.N."/>
            <person name="Posnien N."/>
            <person name="Reuter R."/>
            <person name="Roth S."/>
            <person name="Savard J."/>
            <person name="Schinko J.B."/>
            <person name="Schmitt C."/>
            <person name="Schoppmeier M."/>
            <person name="Schroder R."/>
            <person name="Shippy T.D."/>
            <person name="Simonnet F."/>
            <person name="Marques-Souza H."/>
            <person name="Tautz D."/>
            <person name="Tomoyasu Y."/>
            <person name="Trauner J."/>
            <person name="Van der Zee M."/>
            <person name="Vervoort M."/>
            <person name="Wittkopp N."/>
            <person name="Wimmer E.A."/>
            <person name="Yang X."/>
            <person name="Jones A.K."/>
            <person name="Sattelle D.B."/>
            <person name="Ebert P.R."/>
            <person name="Nelson D."/>
            <person name="Scott J.G."/>
            <person name="Beeman R.W."/>
            <person name="Muthukrishnan S."/>
            <person name="Kramer K.J."/>
            <person name="Arakane Y."/>
            <person name="Beeman R.W."/>
            <person name="Zhu Q."/>
            <person name="Hogenkamp D."/>
            <person name="Dixit R."/>
            <person name="Oppert B."/>
            <person name="Jiang H."/>
            <person name="Zou Z."/>
            <person name="Marshall J."/>
            <person name="Elpidina E."/>
            <person name="Vinokurov K."/>
            <person name="Oppert C."/>
            <person name="Zou Z."/>
            <person name="Evans J."/>
            <person name="Lu Z."/>
            <person name="Zhao P."/>
            <person name="Sumathipala N."/>
            <person name="Altincicek B."/>
            <person name="Vilcinskas A."/>
            <person name="Williams M."/>
            <person name="Hultmark D."/>
            <person name="Hetru C."/>
            <person name="Jiang H."/>
            <person name="Grimmelikhuijzen C.J."/>
            <person name="Hauser F."/>
            <person name="Cazzamali G."/>
            <person name="Williamson M."/>
            <person name="Park Y."/>
            <person name="Li B."/>
            <person name="Tanaka Y."/>
            <person name="Predel R."/>
            <person name="Neupert S."/>
            <person name="Schachtner J."/>
            <person name="Verleyen P."/>
            <person name="Raible F."/>
            <person name="Bork P."/>
            <person name="Friedrich M."/>
            <person name="Walden K.K."/>
            <person name="Robertson H.M."/>
            <person name="Angeli S."/>
            <person name="Foret S."/>
            <person name="Bucher G."/>
            <person name="Schuetz S."/>
            <person name="Maleszka R."/>
            <person name="Wimmer E.A."/>
            <person name="Beeman R.W."/>
            <person name="Lorenzen M."/>
            <person name="Tomoyasu Y."/>
            <person name="Miller S.C."/>
            <person name="Grossmann D."/>
            <person name="Bucher G."/>
        </authorList>
    </citation>
    <scope>NUCLEOTIDE SEQUENCE [LARGE SCALE GENOMIC DNA]</scope>
    <source>
        <strain evidence="10 11">Georgia GA2</strain>
    </source>
</reference>
<feature type="transmembrane region" description="Helical" evidence="8">
    <location>
        <begin position="309"/>
        <end position="327"/>
    </location>
</feature>
<feature type="transmembrane region" description="Helical" evidence="8">
    <location>
        <begin position="332"/>
        <end position="352"/>
    </location>
</feature>
<feature type="transmembrane region" description="Helical" evidence="8">
    <location>
        <begin position="358"/>
        <end position="377"/>
    </location>
</feature>
<evidence type="ECO:0000256" key="5">
    <source>
        <dbReference type="ARBA" id="ARBA00023136"/>
    </source>
</evidence>
<keyword evidence="2" id="KW-1003">Cell membrane</keyword>
<dbReference type="InterPro" id="IPR052192">
    <property type="entry name" value="Insect_Ionotropic_Sensory_Rcpt"/>
</dbReference>
<dbReference type="KEGG" id="tca:107398569"/>
<feature type="signal peptide" evidence="9">
    <location>
        <begin position="1"/>
        <end position="17"/>
    </location>
</feature>
<keyword evidence="11" id="KW-1185">Reference proteome</keyword>
<gene>
    <name evidence="10" type="primary">GLEAN_06778</name>
    <name evidence="10" type="ORF">TcasGA2_TC006778</name>
</gene>
<dbReference type="SUPFAM" id="SSF53850">
    <property type="entry name" value="Periplasmic binding protein-like II"/>
    <property type="match status" value="1"/>
</dbReference>
<evidence type="ECO:0000256" key="9">
    <source>
        <dbReference type="SAM" id="SignalP"/>
    </source>
</evidence>
<evidence type="ECO:0008006" key="12">
    <source>
        <dbReference type="Google" id="ProtNLM"/>
    </source>
</evidence>
<evidence type="ECO:0000256" key="1">
    <source>
        <dbReference type="ARBA" id="ARBA00004651"/>
    </source>
</evidence>
<dbReference type="PANTHER" id="PTHR42643:SF30">
    <property type="entry name" value="IONOTROPIC RECEPTOR 40A-RELATED"/>
    <property type="match status" value="1"/>
</dbReference>
<dbReference type="Proteomes" id="UP000007266">
    <property type="component" value="Linkage group 8"/>
</dbReference>
<feature type="chain" id="PRO_5003089945" description="Ionotropic glutamate receptor C-terminal domain-containing protein" evidence="9">
    <location>
        <begin position="18"/>
        <end position="577"/>
    </location>
</feature>
<evidence type="ECO:0000256" key="2">
    <source>
        <dbReference type="ARBA" id="ARBA00022475"/>
    </source>
</evidence>
<dbReference type="GO" id="GO:0005886">
    <property type="term" value="C:plasma membrane"/>
    <property type="evidence" value="ECO:0007669"/>
    <property type="project" value="UniProtKB-SubCell"/>
</dbReference>
<keyword evidence="5 8" id="KW-0472">Membrane</keyword>
<keyword evidence="6" id="KW-0675">Receptor</keyword>
<evidence type="ECO:0000256" key="8">
    <source>
        <dbReference type="SAM" id="Phobius"/>
    </source>
</evidence>
<feature type="transmembrane region" description="Helical" evidence="8">
    <location>
        <begin position="549"/>
        <end position="569"/>
    </location>
</feature>
<dbReference type="InParanoid" id="D6WUT3"/>
<dbReference type="HOGENOM" id="CLU_472784_0_0_1"/>
<dbReference type="EMBL" id="KQ971363">
    <property type="protein sequence ID" value="EFA09063.1"/>
    <property type="molecule type" value="Genomic_DNA"/>
</dbReference>
<keyword evidence="9" id="KW-0732">Signal</keyword>
<proteinExistence type="predicted"/>
<protein>
    <recommendedName>
        <fullName evidence="12">Ionotropic glutamate receptor C-terminal domain-containing protein</fullName>
    </recommendedName>
</protein>
<sequence length="577" mass="66836">MLWTVIVISCLVPYSSAKDYSLLEPTFGNNVEIDNCLEKILSKVILPDSEIFLINSQFKVPFPVVYQNLSLKYFRVFKFRKPDIYIVTLDASIATIIESLLQFQIYNPRATFIIVLETDAQNVFPQLLKYFIHDVILLERNNLTLTTFEPLKNEKIFDGNLEPKILGNCEAFDLSKRDKKVPKLWRNTTVSAVFHDFFPYLYDAKTRLRGGEFYLYQQFFEKVAFKNQTFLKIDFAGFGKRNGTYEGTLKSLYNREATILLNLYEAHENLIHDFDMVPLYMDISQYWVVPHAKPRAYWKAIIYSFKYDIWLIITSLLVSLSLIWQCLDNRSFIASFLVMYQILIEASLPSVVKIRSNLTRLFLFAVLLPFLVISTTFRTAMIQSLTSNSYEAQIDSLEDLIESKVSCNITESIQKTFASSDDNVAKYVKNCNTHKSEDVNNAIFDQIVAGRKVATISRLTQYRRALTRLYQEGFKGPIMHVIPARVSQNYMNLYLAKGTPFYHRFCEISGRFQFNGITTNLFRNIVWQSKRVISSHQLNKSNKLSIKQVAVAFYLFLIGLGAAFLVFLAEVLVKMYL</sequence>
<dbReference type="AlphaFoldDB" id="D6WUT3"/>
<accession>D6WUT3</accession>
<evidence type="ECO:0000313" key="11">
    <source>
        <dbReference type="Proteomes" id="UP000007266"/>
    </source>
</evidence>
<evidence type="ECO:0000256" key="4">
    <source>
        <dbReference type="ARBA" id="ARBA00022989"/>
    </source>
</evidence>
<name>D6WUT3_TRICA</name>
<evidence type="ECO:0000256" key="7">
    <source>
        <dbReference type="ARBA" id="ARBA00023180"/>
    </source>
</evidence>
<keyword evidence="4 8" id="KW-1133">Transmembrane helix</keyword>